<reference evidence="2" key="1">
    <citation type="journal article" date="2019" name="Int. J. Syst. Evol. Microbiol.">
        <title>The Global Catalogue of Microorganisms (GCM) 10K type strain sequencing project: providing services to taxonomists for standard genome sequencing and annotation.</title>
        <authorList>
            <consortium name="The Broad Institute Genomics Platform"/>
            <consortium name="The Broad Institute Genome Sequencing Center for Infectious Disease"/>
            <person name="Wu L."/>
            <person name="Ma J."/>
        </authorList>
    </citation>
    <scope>NUCLEOTIDE SEQUENCE [LARGE SCALE GENOMIC DNA]</scope>
    <source>
        <strain evidence="2">CCM 8912</strain>
    </source>
</reference>
<protein>
    <recommendedName>
        <fullName evidence="3">DUF4375 domain-containing protein</fullName>
    </recommendedName>
</protein>
<accession>A0ABW4CYE7</accession>
<dbReference type="Proteomes" id="UP001597212">
    <property type="component" value="Unassembled WGS sequence"/>
</dbReference>
<evidence type="ECO:0008006" key="3">
    <source>
        <dbReference type="Google" id="ProtNLM"/>
    </source>
</evidence>
<comment type="caution">
    <text evidence="1">The sequence shown here is derived from an EMBL/GenBank/DDBJ whole genome shotgun (WGS) entry which is preliminary data.</text>
</comment>
<organism evidence="1 2">
    <name type="scientific">Lacticaseibacillus hegangensis</name>
    <dbReference type="NCBI Taxonomy" id="2486010"/>
    <lineage>
        <taxon>Bacteria</taxon>
        <taxon>Bacillati</taxon>
        <taxon>Bacillota</taxon>
        <taxon>Bacilli</taxon>
        <taxon>Lactobacillales</taxon>
        <taxon>Lactobacillaceae</taxon>
        <taxon>Lacticaseibacillus</taxon>
    </lineage>
</organism>
<proteinExistence type="predicted"/>
<sequence>MSEYRRDDLGRMQYPAMFATWGISHLEMMREVENYELLREFNLLRETFAEDGYYDDLDPVSREELVAKLLNDDGPMAYVRALLRVDDDGDIIEAYNRGIADGSMPELEKQEIDMLRHWERGIEWYSDLIARERERGSAEII</sequence>
<name>A0ABW4CYE7_9LACO</name>
<gene>
    <name evidence="1" type="ORF">ACFQ5K_09725</name>
</gene>
<keyword evidence="2" id="KW-1185">Reference proteome</keyword>
<evidence type="ECO:0000313" key="2">
    <source>
        <dbReference type="Proteomes" id="UP001597212"/>
    </source>
</evidence>
<dbReference type="EMBL" id="JBHTOK010000073">
    <property type="protein sequence ID" value="MFD1441651.1"/>
    <property type="molecule type" value="Genomic_DNA"/>
</dbReference>
<dbReference type="RefSeq" id="WP_125756250.1">
    <property type="nucleotide sequence ID" value="NZ_JBHTOK010000073.1"/>
</dbReference>
<evidence type="ECO:0000313" key="1">
    <source>
        <dbReference type="EMBL" id="MFD1441651.1"/>
    </source>
</evidence>